<evidence type="ECO:0000256" key="2">
    <source>
        <dbReference type="ARBA" id="ARBA00022692"/>
    </source>
</evidence>
<keyword evidence="5 6" id="KW-0472">Membrane</keyword>
<feature type="compositionally biased region" description="Polar residues" evidence="7">
    <location>
        <begin position="220"/>
        <end position="285"/>
    </location>
</feature>
<feature type="compositionally biased region" description="Low complexity" evidence="7">
    <location>
        <begin position="1"/>
        <end position="21"/>
    </location>
</feature>
<evidence type="ECO:0000256" key="3">
    <source>
        <dbReference type="ARBA" id="ARBA00022824"/>
    </source>
</evidence>
<evidence type="ECO:0000256" key="5">
    <source>
        <dbReference type="ARBA" id="ARBA00023136"/>
    </source>
</evidence>
<keyword evidence="3 6" id="KW-0256">Endoplasmic reticulum</keyword>
<keyword evidence="2 6" id="KW-0812">Transmembrane</keyword>
<feature type="region of interest" description="Disordered" evidence="7">
    <location>
        <begin position="352"/>
        <end position="393"/>
    </location>
</feature>
<dbReference type="PROSITE" id="PS50845">
    <property type="entry name" value="RETICULON"/>
    <property type="match status" value="1"/>
</dbReference>
<evidence type="ECO:0000256" key="7">
    <source>
        <dbReference type="SAM" id="MobiDB-lite"/>
    </source>
</evidence>
<gene>
    <name evidence="9" type="primary">RTN2_1</name>
    <name evidence="9" type="ORF">GRS66_000547</name>
</gene>
<evidence type="ECO:0000313" key="10">
    <source>
        <dbReference type="Proteomes" id="UP000501346"/>
    </source>
</evidence>
<evidence type="ECO:0000313" key="9">
    <source>
        <dbReference type="EMBL" id="QID78341.1"/>
    </source>
</evidence>
<feature type="region of interest" description="Disordered" evidence="7">
    <location>
        <begin position="1"/>
        <end position="26"/>
    </location>
</feature>
<proteinExistence type="predicted"/>
<keyword evidence="4 6" id="KW-1133">Transmembrane helix</keyword>
<accession>A0A6C1DNA4</accession>
<feature type="domain" description="Reticulon" evidence="8">
    <location>
        <begin position="30"/>
        <end position="236"/>
    </location>
</feature>
<dbReference type="OrthoDB" id="567788at2759"/>
<dbReference type="Pfam" id="PF02453">
    <property type="entry name" value="Reticulon"/>
    <property type="match status" value="1"/>
</dbReference>
<sequence>MNRNTTTNKNANLNNSRNANAPGEAGHRNKTGLIYWTNPSKSGASFAATLVSLLILRNVNVISVLLKIGYMVLFTSFAVELSTKVLFDKGVVSRFGMQESPDLVGVLKPHIDRELDRLPALEDRIRKLVFAHRTRNNFTIGVSLYFLHGLFAIFSMNTVLIMTTIFLYTVPLIYDRKQARIDRAIDRMKDLVIHMFHKNYNKVVEKTEPYIDKIIPPQTDEGSYSTSISNENKSSTSQRNKSGLSSSEFDNMNDMSASKSGKDSYSTSQYNRAEYPVSQNENIGTLKSGKQEIPTEKDFNNRHENFSKPDVKTYDPRTVDIEEELAAHQRELEQNLKDGDYNLVGSKEIPDLITVPAPTRHTTKPAESQSIPIKNNETLHKTTHGLKQKLQRA</sequence>
<feature type="transmembrane region" description="Helical" evidence="6">
    <location>
        <begin position="145"/>
        <end position="174"/>
    </location>
</feature>
<dbReference type="InterPro" id="IPR003388">
    <property type="entry name" value="Reticulon"/>
</dbReference>
<comment type="subcellular location">
    <subcellularLocation>
        <location evidence="1 6">Endoplasmic reticulum membrane</location>
        <topology evidence="1 6">Multi-pass membrane protein</topology>
    </subcellularLocation>
</comment>
<feature type="compositionally biased region" description="Basic residues" evidence="7">
    <location>
        <begin position="381"/>
        <end position="393"/>
    </location>
</feature>
<organism evidence="9 10">
    <name type="scientific">Saccharomyces pastorianus</name>
    <name type="common">Lager yeast</name>
    <name type="synonym">Saccharomyces cerevisiae x Saccharomyces eubayanus</name>
    <dbReference type="NCBI Taxonomy" id="27292"/>
    <lineage>
        <taxon>Eukaryota</taxon>
        <taxon>Fungi</taxon>
        <taxon>Dikarya</taxon>
        <taxon>Ascomycota</taxon>
        <taxon>Saccharomycotina</taxon>
        <taxon>Saccharomycetes</taxon>
        <taxon>Saccharomycetales</taxon>
        <taxon>Saccharomycetaceae</taxon>
        <taxon>Saccharomyces</taxon>
    </lineage>
</organism>
<feature type="transmembrane region" description="Helical" evidence="6">
    <location>
        <begin position="59"/>
        <end position="79"/>
    </location>
</feature>
<evidence type="ECO:0000256" key="1">
    <source>
        <dbReference type="ARBA" id="ARBA00004477"/>
    </source>
</evidence>
<keyword evidence="10" id="KW-1185">Reference proteome</keyword>
<dbReference type="EMBL" id="CP048985">
    <property type="protein sequence ID" value="QID78341.1"/>
    <property type="molecule type" value="Genomic_DNA"/>
</dbReference>
<feature type="region of interest" description="Disordered" evidence="7">
    <location>
        <begin position="214"/>
        <end position="293"/>
    </location>
</feature>
<evidence type="ECO:0000256" key="4">
    <source>
        <dbReference type="ARBA" id="ARBA00022989"/>
    </source>
</evidence>
<evidence type="ECO:0000256" key="6">
    <source>
        <dbReference type="RuleBase" id="RU363132"/>
    </source>
</evidence>
<dbReference type="Proteomes" id="UP000501346">
    <property type="component" value="Chromosome ScIV"/>
</dbReference>
<dbReference type="GO" id="GO:0005789">
    <property type="term" value="C:endoplasmic reticulum membrane"/>
    <property type="evidence" value="ECO:0007669"/>
    <property type="project" value="UniProtKB-SubCell"/>
</dbReference>
<protein>
    <recommendedName>
        <fullName evidence="6">Reticulon-like protein</fullName>
    </recommendedName>
</protein>
<dbReference type="AlphaFoldDB" id="A0A6C1DNA4"/>
<name>A0A6C1DNA4_SACPS</name>
<feature type="compositionally biased region" description="Polar residues" evidence="7">
    <location>
        <begin position="365"/>
        <end position="376"/>
    </location>
</feature>
<reference evidence="9 10" key="1">
    <citation type="journal article" date="2019" name="BMC Genomics">
        <title>Chromosome level assembly and comparative genome analysis confirm lager-brewing yeasts originated from a single hybridization.</title>
        <authorList>
            <person name="Salazar A.N."/>
            <person name="Gorter de Vries A.R."/>
            <person name="van den Broek M."/>
            <person name="Brouwers N."/>
            <person name="de la Torre Cortes P."/>
            <person name="Kuijpers N.G.A."/>
            <person name="Daran J.G."/>
            <person name="Abeel T."/>
        </authorList>
    </citation>
    <scope>NUCLEOTIDE SEQUENCE [LARGE SCALE GENOMIC DNA]</scope>
    <source>
        <strain evidence="9 10">CBS 1483</strain>
    </source>
</reference>
<evidence type="ECO:0000259" key="8">
    <source>
        <dbReference type="PROSITE" id="PS50845"/>
    </source>
</evidence>